<reference evidence="1 2" key="1">
    <citation type="journal article" date="2021" name="Hortic Res">
        <title>High-quality reference genome and annotation aids understanding of berry development for evergreen blueberry (Vaccinium darrowii).</title>
        <authorList>
            <person name="Yu J."/>
            <person name="Hulse-Kemp A.M."/>
            <person name="Babiker E."/>
            <person name="Staton M."/>
        </authorList>
    </citation>
    <scope>NUCLEOTIDE SEQUENCE [LARGE SCALE GENOMIC DNA]</scope>
    <source>
        <strain evidence="2">cv. NJ 8807/NJ 8810</strain>
        <tissue evidence="1">Young leaf</tissue>
    </source>
</reference>
<protein>
    <submittedName>
        <fullName evidence="1">Uncharacterized protein</fullName>
    </submittedName>
</protein>
<evidence type="ECO:0000313" key="2">
    <source>
        <dbReference type="Proteomes" id="UP000828048"/>
    </source>
</evidence>
<dbReference type="EMBL" id="CM037154">
    <property type="protein sequence ID" value="KAH7861316.1"/>
    <property type="molecule type" value="Genomic_DNA"/>
</dbReference>
<evidence type="ECO:0000313" key="1">
    <source>
        <dbReference type="EMBL" id="KAH7861316.1"/>
    </source>
</evidence>
<accession>A0ACB7Z7C2</accession>
<keyword evidence="2" id="KW-1185">Reference proteome</keyword>
<name>A0ACB7Z7C2_9ERIC</name>
<organism evidence="1 2">
    <name type="scientific">Vaccinium darrowii</name>
    <dbReference type="NCBI Taxonomy" id="229202"/>
    <lineage>
        <taxon>Eukaryota</taxon>
        <taxon>Viridiplantae</taxon>
        <taxon>Streptophyta</taxon>
        <taxon>Embryophyta</taxon>
        <taxon>Tracheophyta</taxon>
        <taxon>Spermatophyta</taxon>
        <taxon>Magnoliopsida</taxon>
        <taxon>eudicotyledons</taxon>
        <taxon>Gunneridae</taxon>
        <taxon>Pentapetalae</taxon>
        <taxon>asterids</taxon>
        <taxon>Ericales</taxon>
        <taxon>Ericaceae</taxon>
        <taxon>Vaccinioideae</taxon>
        <taxon>Vaccinieae</taxon>
        <taxon>Vaccinium</taxon>
    </lineage>
</organism>
<proteinExistence type="predicted"/>
<comment type="caution">
    <text evidence="1">The sequence shown here is derived from an EMBL/GenBank/DDBJ whole genome shotgun (WGS) entry which is preliminary data.</text>
</comment>
<dbReference type="Proteomes" id="UP000828048">
    <property type="component" value="Chromosome 4"/>
</dbReference>
<gene>
    <name evidence="1" type="ORF">Vadar_024514</name>
</gene>
<sequence length="471" mass="52860">MAESNKLHVAVFPWLAFGHIIPFLELAKSIARKGHKVSFISTPKNIKRLPGLPPHLSPLINLVSLPLPKIDELPGDAEATVDIPLTLSPYLKKACDGLEPAVASFLESASPDWVIYDIASYWLPPIAAKRGISRAYFGTFNAWSFVFFGPSSHMLNGSGPRKTAEDYMVSPEWVPFESTISFRLHELREMGKSYKEDPSAVREGVRMGLVITGCDVFLVWTCEELESDWLKVLGDIQQKTILPVGLLPPSVQDSMEERDDTWREIGGWLDKQKKSSVVYVALGTEATPSQAQITELALGLELSGLPFFWTIRSHPGSSQSDSVELPNEFEERTKGRGMVWTSWAPQLRILAHDAIGGFLTHCGWSSIIEGLQQGLPLIMLPMLWDQGLNARALAEKNVGVELFRNEQDGSFTRNSVAESLSLVMVEEEGRIYREKAREMSSIFKDRDLQERYIDNFICYLQNHRCLHKSIK</sequence>